<sequence>MAPISPGLPNNCDVAFKFIIGDIAAEVENADENLNIVEENNEDNTEPPSKKQKVSAIDREVEMVDLSSGPEYDEVDEKIAAFVRRINEDVTANLNDFQERLFKRFGAEAATCAAEAQAAQPKIMPWNDRSHWGIREDRIIEQAFDGKLKITHEQKCWLEILVTEDPHNPRFRCRICRKHMQRNEKLIKKLRLGMLAEENGAEYPLTSLDSKANFWRKKLRNHCRPDRSHAQIIVGIKDAVFNGQKQCLQQSEKALSQETSIASKVFRTAYVVVKRHISFRIFPDLIKLQQLNGALPAAVSHGNRRSFGRIIGVIARSLRNSLIYTLKTFQPPVSIILDASSDSQNRQFLMVYIQFAHELKPEVRLYKVFEIQSETAAAMKEVILEQFKLDGIYEIMKKKLIGFMSDSAAVRTGWKTGLGTIFNQWVKESDTGCSSVATISWYCYE</sequence>
<dbReference type="PANTHER" id="PTHR46880">
    <property type="entry name" value="RAS-ASSOCIATING DOMAIN-CONTAINING PROTEIN"/>
    <property type="match status" value="1"/>
</dbReference>
<evidence type="ECO:0000313" key="2">
    <source>
        <dbReference type="WBParaSite" id="PSU_v2.g8151.t1"/>
    </source>
</evidence>
<dbReference type="Proteomes" id="UP000887577">
    <property type="component" value="Unplaced"/>
</dbReference>
<proteinExistence type="predicted"/>
<protein>
    <submittedName>
        <fullName evidence="2">DUF4371 domain-containing protein</fullName>
    </submittedName>
</protein>
<accession>A0A914ZD16</accession>
<organism evidence="1 2">
    <name type="scientific">Panagrolaimus superbus</name>
    <dbReference type="NCBI Taxonomy" id="310955"/>
    <lineage>
        <taxon>Eukaryota</taxon>
        <taxon>Metazoa</taxon>
        <taxon>Ecdysozoa</taxon>
        <taxon>Nematoda</taxon>
        <taxon>Chromadorea</taxon>
        <taxon>Rhabditida</taxon>
        <taxon>Tylenchina</taxon>
        <taxon>Panagrolaimomorpha</taxon>
        <taxon>Panagrolaimoidea</taxon>
        <taxon>Panagrolaimidae</taxon>
        <taxon>Panagrolaimus</taxon>
    </lineage>
</organism>
<keyword evidence="1" id="KW-1185">Reference proteome</keyword>
<dbReference type="PANTHER" id="PTHR46880:SF5">
    <property type="entry name" value="DUF4371 DOMAIN-CONTAINING PROTEIN"/>
    <property type="match status" value="1"/>
</dbReference>
<dbReference type="AlphaFoldDB" id="A0A914ZD16"/>
<dbReference type="WBParaSite" id="PSU_v2.g8151.t1">
    <property type="protein sequence ID" value="PSU_v2.g8151.t1"/>
    <property type="gene ID" value="PSU_v2.g8151"/>
</dbReference>
<evidence type="ECO:0000313" key="1">
    <source>
        <dbReference type="Proteomes" id="UP000887577"/>
    </source>
</evidence>
<name>A0A914ZD16_9BILA</name>
<reference evidence="2" key="1">
    <citation type="submission" date="2022-11" db="UniProtKB">
        <authorList>
            <consortium name="WormBaseParasite"/>
        </authorList>
    </citation>
    <scope>IDENTIFICATION</scope>
</reference>